<sequence length="249" mass="27978">MKAQENKPNNGIKARPINQRRRLSPAKRREQIAREAATLITQYGSYGFPMQALADAVGMTLPGLNHYVKNREEMLALVIESFYDIEDNDTPIDPAGIPATITPSGTSSSEPDGNKTSSAKHHESTTPATSNGPHLPSALRKTVERNAQRPELVALFMRLAIEAADQDHPAHEFYRNRHHAVLGNMTSVHWDLPEAYRDQEQLHDLIVTAFFAMDGVQIQSLTNPDESMLQLWERAERILFPSPTWDGYR</sequence>
<dbReference type="Proteomes" id="UP000529710">
    <property type="component" value="Unassembled WGS sequence"/>
</dbReference>
<name>A0A7Y0EUD7_9BIFI</name>
<gene>
    <name evidence="2" type="ORF">G1C98_1328</name>
</gene>
<dbReference type="EMBL" id="JAAIIF010000009">
    <property type="protein sequence ID" value="NMM96592.1"/>
    <property type="molecule type" value="Genomic_DNA"/>
</dbReference>
<proteinExistence type="predicted"/>
<accession>A0A7Y0EUD7</accession>
<comment type="caution">
    <text evidence="2">The sequence shown here is derived from an EMBL/GenBank/DDBJ whole genome shotgun (WGS) entry which is preliminary data.</text>
</comment>
<reference evidence="2 3" key="1">
    <citation type="submission" date="2020-02" db="EMBL/GenBank/DDBJ databases">
        <title>Characterization of phylogenetic diversity of novel bifidobacterial species isolated in Czech ZOOs.</title>
        <authorList>
            <person name="Lugli G.A."/>
            <person name="Vera N.B."/>
            <person name="Ventura M."/>
        </authorList>
    </citation>
    <scope>NUCLEOTIDE SEQUENCE [LARGE SCALE GENOMIC DNA]</scope>
    <source>
        <strain evidence="2 3">DSM 109960</strain>
    </source>
</reference>
<evidence type="ECO:0000313" key="2">
    <source>
        <dbReference type="EMBL" id="NMM96592.1"/>
    </source>
</evidence>
<feature type="region of interest" description="Disordered" evidence="1">
    <location>
        <begin position="1"/>
        <end position="26"/>
    </location>
</feature>
<keyword evidence="3" id="KW-1185">Reference proteome</keyword>
<evidence type="ECO:0000256" key="1">
    <source>
        <dbReference type="SAM" id="MobiDB-lite"/>
    </source>
</evidence>
<evidence type="ECO:0000313" key="3">
    <source>
        <dbReference type="Proteomes" id="UP000529710"/>
    </source>
</evidence>
<dbReference type="Gene3D" id="1.10.10.60">
    <property type="entry name" value="Homeodomain-like"/>
    <property type="match status" value="1"/>
</dbReference>
<dbReference type="RefSeq" id="WP_169080484.1">
    <property type="nucleotide sequence ID" value="NZ_JAAIIF010000009.1"/>
</dbReference>
<protein>
    <submittedName>
        <fullName evidence="2">TetR family transcriptional regulator</fullName>
    </submittedName>
</protein>
<dbReference type="Gene3D" id="1.10.357.10">
    <property type="entry name" value="Tetracycline Repressor, domain 2"/>
    <property type="match status" value="1"/>
</dbReference>
<feature type="compositionally biased region" description="Polar residues" evidence="1">
    <location>
        <begin position="101"/>
        <end position="117"/>
    </location>
</feature>
<feature type="region of interest" description="Disordered" evidence="1">
    <location>
        <begin position="90"/>
        <end position="136"/>
    </location>
</feature>
<dbReference type="SUPFAM" id="SSF46689">
    <property type="entry name" value="Homeodomain-like"/>
    <property type="match status" value="1"/>
</dbReference>
<dbReference type="AlphaFoldDB" id="A0A7Y0EUD7"/>
<dbReference type="InterPro" id="IPR009057">
    <property type="entry name" value="Homeodomain-like_sf"/>
</dbReference>
<organism evidence="2 3">
    <name type="scientific">Bifidobacterium erythrocebi</name>
    <dbReference type="NCBI Taxonomy" id="2675325"/>
    <lineage>
        <taxon>Bacteria</taxon>
        <taxon>Bacillati</taxon>
        <taxon>Actinomycetota</taxon>
        <taxon>Actinomycetes</taxon>
        <taxon>Bifidobacteriales</taxon>
        <taxon>Bifidobacteriaceae</taxon>
        <taxon>Bifidobacterium</taxon>
    </lineage>
</organism>